<evidence type="ECO:0000313" key="2">
    <source>
        <dbReference type="Proteomes" id="UP000782554"/>
    </source>
</evidence>
<dbReference type="SUPFAM" id="SSF57938">
    <property type="entry name" value="DnaJ/Hsp40 cysteine-rich domain"/>
    <property type="match status" value="1"/>
</dbReference>
<dbReference type="RefSeq" id="WP_221602584.1">
    <property type="nucleotide sequence ID" value="NZ_JAIGNU010000001.1"/>
</dbReference>
<sequence>MDTLPEHQLGALFRECDRCGGSGTFSEFEKRGSSMSWSQGPCPDCKSIGAIPTLQGQRILDLVRRWRQAGRL</sequence>
<gene>
    <name evidence="1" type="ORF">K3181_08625</name>
</gene>
<reference evidence="1 2" key="1">
    <citation type="submission" date="2021-08" db="EMBL/GenBank/DDBJ databases">
        <title>Comparative Genomics Analysis of the Genus Qipengyuania Reveals Extensive Genetic Diversity and Metabolic Versatility, Including the Description of Fifteen Novel Species.</title>
        <authorList>
            <person name="Liu Y."/>
        </authorList>
    </citation>
    <scope>NUCLEOTIDE SEQUENCE [LARGE SCALE GENOMIC DNA]</scope>
    <source>
        <strain evidence="1 2">YG27</strain>
    </source>
</reference>
<dbReference type="Gene3D" id="6.20.20.10">
    <property type="match status" value="1"/>
</dbReference>
<comment type="caution">
    <text evidence="1">The sequence shown here is derived from an EMBL/GenBank/DDBJ whole genome shotgun (WGS) entry which is preliminary data.</text>
</comment>
<evidence type="ECO:0008006" key="3">
    <source>
        <dbReference type="Google" id="ProtNLM"/>
    </source>
</evidence>
<dbReference type="EMBL" id="JAIGNU010000001">
    <property type="protein sequence ID" value="MBX7501505.1"/>
    <property type="molecule type" value="Genomic_DNA"/>
</dbReference>
<organism evidence="1 2">
    <name type="scientific">Qipengyuania mesophila</name>
    <dbReference type="NCBI Taxonomy" id="2867246"/>
    <lineage>
        <taxon>Bacteria</taxon>
        <taxon>Pseudomonadati</taxon>
        <taxon>Pseudomonadota</taxon>
        <taxon>Alphaproteobacteria</taxon>
        <taxon>Sphingomonadales</taxon>
        <taxon>Erythrobacteraceae</taxon>
        <taxon>Qipengyuania</taxon>
    </lineage>
</organism>
<accession>A0ABS7JV21</accession>
<dbReference type="Pfam" id="PF15777">
    <property type="entry name" value="Anti-TRAP"/>
    <property type="match status" value="1"/>
</dbReference>
<evidence type="ECO:0000313" key="1">
    <source>
        <dbReference type="EMBL" id="MBX7501505.1"/>
    </source>
</evidence>
<dbReference type="InterPro" id="IPR036410">
    <property type="entry name" value="HSP_DnaJ_Cys-rich_dom_sf"/>
</dbReference>
<proteinExistence type="predicted"/>
<dbReference type="InterPro" id="IPR031538">
    <property type="entry name" value="Anti-TRAP"/>
</dbReference>
<dbReference type="Proteomes" id="UP000782554">
    <property type="component" value="Unassembled WGS sequence"/>
</dbReference>
<keyword evidence="2" id="KW-1185">Reference proteome</keyword>
<protein>
    <recommendedName>
        <fullName evidence="3">Molecular chaperone DnaJ</fullName>
    </recommendedName>
</protein>
<name>A0ABS7JV21_9SPHN</name>